<keyword evidence="3" id="KW-1185">Reference proteome</keyword>
<dbReference type="InterPro" id="IPR009875">
    <property type="entry name" value="PilZ_domain"/>
</dbReference>
<reference evidence="2" key="2">
    <citation type="submission" date="2020-09" db="EMBL/GenBank/DDBJ databases">
        <authorList>
            <person name="Sun Q."/>
            <person name="Zhou Y."/>
        </authorList>
    </citation>
    <scope>NUCLEOTIDE SEQUENCE</scope>
    <source>
        <strain evidence="2">CGMCC 1.15447</strain>
    </source>
</reference>
<dbReference type="RefSeq" id="WP_188759553.1">
    <property type="nucleotide sequence ID" value="NZ_BMJB01000001.1"/>
</dbReference>
<evidence type="ECO:0000259" key="1">
    <source>
        <dbReference type="Pfam" id="PF07238"/>
    </source>
</evidence>
<dbReference type="Gene3D" id="2.40.10.220">
    <property type="entry name" value="predicted glycosyltransferase like domains"/>
    <property type="match status" value="1"/>
</dbReference>
<dbReference type="AlphaFoldDB" id="A0A916RXJ5"/>
<dbReference type="Proteomes" id="UP000648801">
    <property type="component" value="Unassembled WGS sequence"/>
</dbReference>
<dbReference type="Pfam" id="PF07238">
    <property type="entry name" value="PilZ"/>
    <property type="match status" value="1"/>
</dbReference>
<proteinExistence type="predicted"/>
<feature type="domain" description="PilZ" evidence="1">
    <location>
        <begin position="27"/>
        <end position="125"/>
    </location>
</feature>
<reference evidence="2" key="1">
    <citation type="journal article" date="2014" name="Int. J. Syst. Evol. Microbiol.">
        <title>Complete genome sequence of Corynebacterium casei LMG S-19264T (=DSM 44701T), isolated from a smear-ripened cheese.</title>
        <authorList>
            <consortium name="US DOE Joint Genome Institute (JGI-PGF)"/>
            <person name="Walter F."/>
            <person name="Albersmeier A."/>
            <person name="Kalinowski J."/>
            <person name="Ruckert C."/>
        </authorList>
    </citation>
    <scope>NUCLEOTIDE SEQUENCE</scope>
    <source>
        <strain evidence="2">CGMCC 1.15447</strain>
    </source>
</reference>
<dbReference type="SUPFAM" id="SSF141371">
    <property type="entry name" value="PilZ domain-like"/>
    <property type="match status" value="1"/>
</dbReference>
<organism evidence="2 3">
    <name type="scientific">Edaphobacter acidisoli</name>
    <dbReference type="NCBI Taxonomy" id="2040573"/>
    <lineage>
        <taxon>Bacteria</taxon>
        <taxon>Pseudomonadati</taxon>
        <taxon>Acidobacteriota</taxon>
        <taxon>Terriglobia</taxon>
        <taxon>Terriglobales</taxon>
        <taxon>Acidobacteriaceae</taxon>
        <taxon>Edaphobacter</taxon>
    </lineage>
</organism>
<name>A0A916RXJ5_9BACT</name>
<dbReference type="GO" id="GO:0035438">
    <property type="term" value="F:cyclic-di-GMP binding"/>
    <property type="evidence" value="ECO:0007669"/>
    <property type="project" value="InterPro"/>
</dbReference>
<protein>
    <recommendedName>
        <fullName evidence="1">PilZ domain-containing protein</fullName>
    </recommendedName>
</protein>
<sequence>MAKEHVEASEEFIGPERRGVAAEDVPDRRQHPRYAIDAWAEVIVLDGSLLFRGRVLDISLAGCFIQTEARLHMRQRTPVEIVFRLNESVFRITATSRMVRPGIGAGFLFAEMSERTRLVLDALIAELGAAD</sequence>
<evidence type="ECO:0000313" key="2">
    <source>
        <dbReference type="EMBL" id="GGA72264.1"/>
    </source>
</evidence>
<gene>
    <name evidence="2" type="ORF">GCM10011507_24850</name>
</gene>
<dbReference type="EMBL" id="BMJB01000001">
    <property type="protein sequence ID" value="GGA72264.1"/>
    <property type="molecule type" value="Genomic_DNA"/>
</dbReference>
<evidence type="ECO:0000313" key="3">
    <source>
        <dbReference type="Proteomes" id="UP000648801"/>
    </source>
</evidence>
<comment type="caution">
    <text evidence="2">The sequence shown here is derived from an EMBL/GenBank/DDBJ whole genome shotgun (WGS) entry which is preliminary data.</text>
</comment>
<accession>A0A916RXJ5</accession>